<evidence type="ECO:0000313" key="2">
    <source>
        <dbReference type="EMBL" id="OCH85616.1"/>
    </source>
</evidence>
<feature type="region of interest" description="Disordered" evidence="1">
    <location>
        <begin position="348"/>
        <end position="371"/>
    </location>
</feature>
<accession>A0A8E2DG56</accession>
<gene>
    <name evidence="2" type="ORF">OBBRIDRAFT_807378</name>
</gene>
<dbReference type="AlphaFoldDB" id="A0A8E2DG56"/>
<protein>
    <submittedName>
        <fullName evidence="2">Uncharacterized protein</fullName>
    </submittedName>
</protein>
<keyword evidence="3" id="KW-1185">Reference proteome</keyword>
<reference evidence="2 3" key="1">
    <citation type="submission" date="2016-07" db="EMBL/GenBank/DDBJ databases">
        <title>Draft genome of the white-rot fungus Obba rivulosa 3A-2.</title>
        <authorList>
            <consortium name="DOE Joint Genome Institute"/>
            <person name="Miettinen O."/>
            <person name="Riley R."/>
            <person name="Acob R."/>
            <person name="Barry K."/>
            <person name="Cullen D."/>
            <person name="De Vries R."/>
            <person name="Hainaut M."/>
            <person name="Hatakka A."/>
            <person name="Henrissat B."/>
            <person name="Hilden K."/>
            <person name="Kuo R."/>
            <person name="Labutti K."/>
            <person name="Lipzen A."/>
            <person name="Makela M.R."/>
            <person name="Sandor L."/>
            <person name="Spatafora J.W."/>
            <person name="Grigoriev I.V."/>
            <person name="Hibbett D.S."/>
        </authorList>
    </citation>
    <scope>NUCLEOTIDE SEQUENCE [LARGE SCALE GENOMIC DNA]</scope>
    <source>
        <strain evidence="2 3">3A-2</strain>
    </source>
</reference>
<sequence length="681" mass="75229">MFEDNLLKATHTAAAARQNIVKPQRGVRLDAKGKPVADSKANASKAKAITSAKTNAKMMIIDDASSPLSDISSDSGDEYMNVATTEEVGTVEPSGDDVSEVELLGKKKKGEKLSVRKRIELFHQVVPEVEPADTELTLRPGNPYEARSKTAAPVGNEHSSPQIIKNFVAKLNQAAWNASSAAAMEDTSDSYTKVSNKKMKSAVHTKAASTTWKRQVTIVEPTLPARGNSKPKGKPHEANSLATFNIPVSVLANSHTPPRPIAEAFPLFNSKDECRASAPTATADNLGAKARSKHATTFTASICSASTAIVPATTVTTGSSQKLPGTAAATIVPKGWVSKEKNALADIDKGDKPDVVNENENGDKGKGKGVQGALPILKPTAFKLHQNHNDPFDLDEEGKARVTKAAMISVQIKNEEDNGLPFDNHDSWLGVHQESQNPSAWLDDYYTNLKADDLPRDDGPATQVDKDAIDISDDDDDEEVNDTAAFGHSIFAEDDMHVDLEMMKKKRPSTSDLPKEVKLIWKCFVPIYDKWIRLQPNPFDIQDFDAILAVQKIYNYLLDDEYPHEIHAEDVIYVLMTLVEVFFSLTEDNRDFSDMNNQINFTYEMLMHGIFLYQKVEGNDQHLAYHAFHIYKIGHHTEYTPFRNPTMQKALNADLYFSGKNYETWLLSFSQRLQGLSAPKW</sequence>
<dbReference type="OrthoDB" id="3181351at2759"/>
<evidence type="ECO:0000313" key="3">
    <source>
        <dbReference type="Proteomes" id="UP000250043"/>
    </source>
</evidence>
<feature type="compositionally biased region" description="Basic and acidic residues" evidence="1">
    <location>
        <begin position="348"/>
        <end position="366"/>
    </location>
</feature>
<proteinExistence type="predicted"/>
<evidence type="ECO:0000256" key="1">
    <source>
        <dbReference type="SAM" id="MobiDB-lite"/>
    </source>
</evidence>
<dbReference type="EMBL" id="KV722573">
    <property type="protein sequence ID" value="OCH85616.1"/>
    <property type="molecule type" value="Genomic_DNA"/>
</dbReference>
<name>A0A8E2DG56_9APHY</name>
<dbReference type="Proteomes" id="UP000250043">
    <property type="component" value="Unassembled WGS sequence"/>
</dbReference>
<organism evidence="2 3">
    <name type="scientific">Obba rivulosa</name>
    <dbReference type="NCBI Taxonomy" id="1052685"/>
    <lineage>
        <taxon>Eukaryota</taxon>
        <taxon>Fungi</taxon>
        <taxon>Dikarya</taxon>
        <taxon>Basidiomycota</taxon>
        <taxon>Agaricomycotina</taxon>
        <taxon>Agaricomycetes</taxon>
        <taxon>Polyporales</taxon>
        <taxon>Gelatoporiaceae</taxon>
        <taxon>Obba</taxon>
    </lineage>
</organism>